<organism evidence="1">
    <name type="scientific">Arundo donax</name>
    <name type="common">Giant reed</name>
    <name type="synonym">Donax arundinaceus</name>
    <dbReference type="NCBI Taxonomy" id="35708"/>
    <lineage>
        <taxon>Eukaryota</taxon>
        <taxon>Viridiplantae</taxon>
        <taxon>Streptophyta</taxon>
        <taxon>Embryophyta</taxon>
        <taxon>Tracheophyta</taxon>
        <taxon>Spermatophyta</taxon>
        <taxon>Magnoliopsida</taxon>
        <taxon>Liliopsida</taxon>
        <taxon>Poales</taxon>
        <taxon>Poaceae</taxon>
        <taxon>PACMAD clade</taxon>
        <taxon>Arundinoideae</taxon>
        <taxon>Arundineae</taxon>
        <taxon>Arundo</taxon>
    </lineage>
</organism>
<reference evidence="1" key="2">
    <citation type="journal article" date="2015" name="Data Brief">
        <title>Shoot transcriptome of the giant reed, Arundo donax.</title>
        <authorList>
            <person name="Barrero R.A."/>
            <person name="Guerrero F.D."/>
            <person name="Moolhuijzen P."/>
            <person name="Goolsby J.A."/>
            <person name="Tidwell J."/>
            <person name="Bellgard S.E."/>
            <person name="Bellgard M.I."/>
        </authorList>
    </citation>
    <scope>NUCLEOTIDE SEQUENCE</scope>
    <source>
        <tissue evidence="1">Shoot tissue taken approximately 20 cm above the soil surface</tissue>
    </source>
</reference>
<sequence length="64" mass="7610">MRFVGQHSLQCTSCTYSCLEHPSNWGLDDTAVWRPRVTMHTRYGKNWRNLQWPLWWEEANAASV</sequence>
<evidence type="ECO:0000313" key="1">
    <source>
        <dbReference type="EMBL" id="JAD52781.1"/>
    </source>
</evidence>
<reference evidence="1" key="1">
    <citation type="submission" date="2014-09" db="EMBL/GenBank/DDBJ databases">
        <authorList>
            <person name="Magalhaes I.L.F."/>
            <person name="Oliveira U."/>
            <person name="Santos F.R."/>
            <person name="Vidigal T.H.D.A."/>
            <person name="Brescovit A.D."/>
            <person name="Santos A.J."/>
        </authorList>
    </citation>
    <scope>NUCLEOTIDE SEQUENCE</scope>
    <source>
        <tissue evidence="1">Shoot tissue taken approximately 20 cm above the soil surface</tissue>
    </source>
</reference>
<name>A0A0A9ANR7_ARUDO</name>
<accession>A0A0A9ANR7</accession>
<dbReference type="EMBL" id="GBRH01245114">
    <property type="protein sequence ID" value="JAD52781.1"/>
    <property type="molecule type" value="Transcribed_RNA"/>
</dbReference>
<proteinExistence type="predicted"/>
<dbReference type="AlphaFoldDB" id="A0A0A9ANR7"/>
<protein>
    <submittedName>
        <fullName evidence="1">Uncharacterized protein</fullName>
    </submittedName>
</protein>